<evidence type="ECO:0000313" key="3">
    <source>
        <dbReference type="Proteomes" id="UP000326857"/>
    </source>
</evidence>
<gene>
    <name evidence="2" type="ORF">SPHINGO391_350432</name>
</gene>
<organism evidence="2 3">
    <name type="scientific">Sphingomonas aurantiaca</name>
    <dbReference type="NCBI Taxonomy" id="185949"/>
    <lineage>
        <taxon>Bacteria</taxon>
        <taxon>Pseudomonadati</taxon>
        <taxon>Pseudomonadota</taxon>
        <taxon>Alphaproteobacteria</taxon>
        <taxon>Sphingomonadales</taxon>
        <taxon>Sphingomonadaceae</taxon>
        <taxon>Sphingomonas</taxon>
    </lineage>
</organism>
<accession>A0A5E7YE89</accession>
<protein>
    <submittedName>
        <fullName evidence="2">Uncharacterized protein</fullName>
    </submittedName>
</protein>
<evidence type="ECO:0000256" key="1">
    <source>
        <dbReference type="SAM" id="MobiDB-lite"/>
    </source>
</evidence>
<dbReference type="AlphaFoldDB" id="A0A5E7YE89"/>
<sequence length="41" mass="4543">MQDRGITAYIDTDQRIHGQSPLSSPRQLSYGFGSQRYGTGP</sequence>
<proteinExistence type="predicted"/>
<reference evidence="2 3" key="1">
    <citation type="submission" date="2019-09" db="EMBL/GenBank/DDBJ databases">
        <authorList>
            <person name="Dittami M. S."/>
        </authorList>
    </citation>
    <scope>NUCLEOTIDE SEQUENCE [LARGE SCALE GENOMIC DNA]</scope>
    <source>
        <strain evidence="2">SPHINGO391</strain>
    </source>
</reference>
<feature type="region of interest" description="Disordered" evidence="1">
    <location>
        <begin position="1"/>
        <end position="41"/>
    </location>
</feature>
<evidence type="ECO:0000313" key="2">
    <source>
        <dbReference type="EMBL" id="VVT02817.1"/>
    </source>
</evidence>
<dbReference type="Proteomes" id="UP000326857">
    <property type="component" value="Unassembled WGS sequence"/>
</dbReference>
<dbReference type="EMBL" id="CABVLI010000029">
    <property type="protein sequence ID" value="VVT02817.1"/>
    <property type="molecule type" value="Genomic_DNA"/>
</dbReference>
<name>A0A5E7YE89_9SPHN</name>